<keyword evidence="5 10" id="KW-0812">Transmembrane</keyword>
<sequence length="465" mass="52754">MCRAGGVLLTVVVVYCVLLSLLLLDSSNHEGDGAGGISDGRRWTRGTGHLPTNSHTPPPPRTLAQVPDYTHNEELTPNLKPNLENLDKVEKVEDFVDLLHTKKSHEYGDNGMSRDEGNDIDYYDDDDDDAEQKNIDYNWYEDNYKKYKGYVKHIMFSDLYQPGYVIENGGLCKENSQIFVFINSRVNNTYNRHKIRETYLKKLIEHTIPYGFLISKPEGKIAMQLLKAENDKFGDVVVTGSEESYFNLTLKTAHLLHWAATNCLSSTYIVKVDDDVYVNVEMLLHVLSVPRNYTILGKVCTSCVPFRGAPLSLGKALRFFSNVATTRHMPLTAFPPFAMGPSYVITPDMIPLLMEAAQQMVHFSYEDVFWTGLAVEVVNGESGLNIGVPKDPKSIKEKYVRMVRGRTPITKVQRRDVPGWRMDLRPSESLQASLEKARHAVIVHNVQWYKDKQFILALQNINTTD</sequence>
<keyword evidence="8 10" id="KW-0333">Golgi apparatus</keyword>
<evidence type="ECO:0000256" key="2">
    <source>
        <dbReference type="ARBA" id="ARBA00008661"/>
    </source>
</evidence>
<dbReference type="PANTHER" id="PTHR11214">
    <property type="entry name" value="BETA-1,3-N-ACETYLGLUCOSAMINYLTRANSFERASE"/>
    <property type="match status" value="1"/>
</dbReference>
<evidence type="ECO:0000256" key="1">
    <source>
        <dbReference type="ARBA" id="ARBA00004323"/>
    </source>
</evidence>
<dbReference type="GO" id="GO:0006493">
    <property type="term" value="P:protein O-linked glycosylation"/>
    <property type="evidence" value="ECO:0007669"/>
    <property type="project" value="TreeGrafter"/>
</dbReference>
<keyword evidence="6 10" id="KW-0735">Signal-anchor</keyword>
<accession>A0A8J5MNQ1</accession>
<organism evidence="12 13">
    <name type="scientific">Homarus americanus</name>
    <name type="common">American lobster</name>
    <dbReference type="NCBI Taxonomy" id="6706"/>
    <lineage>
        <taxon>Eukaryota</taxon>
        <taxon>Metazoa</taxon>
        <taxon>Ecdysozoa</taxon>
        <taxon>Arthropoda</taxon>
        <taxon>Crustacea</taxon>
        <taxon>Multicrustacea</taxon>
        <taxon>Malacostraca</taxon>
        <taxon>Eumalacostraca</taxon>
        <taxon>Eucarida</taxon>
        <taxon>Decapoda</taxon>
        <taxon>Pleocyemata</taxon>
        <taxon>Astacidea</taxon>
        <taxon>Nephropoidea</taxon>
        <taxon>Nephropidae</taxon>
        <taxon>Homarus</taxon>
    </lineage>
</organism>
<evidence type="ECO:0000256" key="5">
    <source>
        <dbReference type="ARBA" id="ARBA00022692"/>
    </source>
</evidence>
<comment type="subcellular location">
    <subcellularLocation>
        <location evidence="1 10">Golgi apparatus membrane</location>
        <topology evidence="1 10">Single-pass type II membrane protein</topology>
    </subcellularLocation>
</comment>
<evidence type="ECO:0000256" key="7">
    <source>
        <dbReference type="ARBA" id="ARBA00022989"/>
    </source>
</evidence>
<keyword evidence="4" id="KW-0808">Transferase</keyword>
<name>A0A8J5MNQ1_HOMAM</name>
<reference evidence="12" key="1">
    <citation type="journal article" date="2021" name="Sci. Adv.">
        <title>The American lobster genome reveals insights on longevity, neural, and immune adaptations.</title>
        <authorList>
            <person name="Polinski J.M."/>
            <person name="Zimin A.V."/>
            <person name="Clark K.F."/>
            <person name="Kohn A.B."/>
            <person name="Sadowski N."/>
            <person name="Timp W."/>
            <person name="Ptitsyn A."/>
            <person name="Khanna P."/>
            <person name="Romanova D.Y."/>
            <person name="Williams P."/>
            <person name="Greenwood S.J."/>
            <person name="Moroz L.L."/>
            <person name="Walt D.R."/>
            <person name="Bodnar A.G."/>
        </authorList>
    </citation>
    <scope>NUCLEOTIDE SEQUENCE</scope>
    <source>
        <strain evidence="12">GMGI-L3</strain>
    </source>
</reference>
<gene>
    <name evidence="12" type="primary">B3galt1-L4</name>
    <name evidence="12" type="ORF">Hamer_G008846</name>
</gene>
<evidence type="ECO:0000256" key="10">
    <source>
        <dbReference type="RuleBase" id="RU363063"/>
    </source>
</evidence>
<evidence type="ECO:0000256" key="4">
    <source>
        <dbReference type="ARBA" id="ARBA00022679"/>
    </source>
</evidence>
<comment type="caution">
    <text evidence="12">The sequence shown here is derived from an EMBL/GenBank/DDBJ whole genome shotgun (WGS) entry which is preliminary data.</text>
</comment>
<dbReference type="OrthoDB" id="5512589at2759"/>
<dbReference type="Proteomes" id="UP000747542">
    <property type="component" value="Unassembled WGS sequence"/>
</dbReference>
<keyword evidence="3 10" id="KW-0328">Glycosyltransferase</keyword>
<evidence type="ECO:0000256" key="11">
    <source>
        <dbReference type="SAM" id="MobiDB-lite"/>
    </source>
</evidence>
<evidence type="ECO:0000256" key="8">
    <source>
        <dbReference type="ARBA" id="ARBA00023034"/>
    </source>
</evidence>
<dbReference type="Pfam" id="PF01762">
    <property type="entry name" value="Galactosyl_T"/>
    <property type="match status" value="1"/>
</dbReference>
<dbReference type="GO" id="GO:0016758">
    <property type="term" value="F:hexosyltransferase activity"/>
    <property type="evidence" value="ECO:0007669"/>
    <property type="project" value="InterPro"/>
</dbReference>
<dbReference type="AlphaFoldDB" id="A0A8J5MNQ1"/>
<feature type="transmembrane region" description="Helical" evidence="10">
    <location>
        <begin position="7"/>
        <end position="24"/>
    </location>
</feature>
<comment type="similarity">
    <text evidence="2 10">Belongs to the glycosyltransferase 31 family.</text>
</comment>
<dbReference type="InterPro" id="IPR002659">
    <property type="entry name" value="Glyco_trans_31"/>
</dbReference>
<feature type="region of interest" description="Disordered" evidence="11">
    <location>
        <begin position="30"/>
        <end position="61"/>
    </location>
</feature>
<dbReference type="EMBL" id="JAHLQT010035566">
    <property type="protein sequence ID" value="KAG7158211.1"/>
    <property type="molecule type" value="Genomic_DNA"/>
</dbReference>
<evidence type="ECO:0000256" key="6">
    <source>
        <dbReference type="ARBA" id="ARBA00022968"/>
    </source>
</evidence>
<evidence type="ECO:0000256" key="9">
    <source>
        <dbReference type="ARBA" id="ARBA00023136"/>
    </source>
</evidence>
<evidence type="ECO:0000256" key="3">
    <source>
        <dbReference type="ARBA" id="ARBA00022676"/>
    </source>
</evidence>
<dbReference type="GO" id="GO:0000139">
    <property type="term" value="C:Golgi membrane"/>
    <property type="evidence" value="ECO:0007669"/>
    <property type="project" value="UniProtKB-SubCell"/>
</dbReference>
<keyword evidence="13" id="KW-1185">Reference proteome</keyword>
<dbReference type="EC" id="2.4.1.-" evidence="10"/>
<evidence type="ECO:0000313" key="13">
    <source>
        <dbReference type="Proteomes" id="UP000747542"/>
    </source>
</evidence>
<proteinExistence type="inferred from homology"/>
<evidence type="ECO:0000313" key="12">
    <source>
        <dbReference type="EMBL" id="KAG7158211.1"/>
    </source>
</evidence>
<protein>
    <recommendedName>
        <fullName evidence="10">Hexosyltransferase</fullName>
        <ecNumber evidence="10">2.4.1.-</ecNumber>
    </recommendedName>
</protein>
<keyword evidence="7 10" id="KW-1133">Transmembrane helix</keyword>
<keyword evidence="9 10" id="KW-0472">Membrane</keyword>
<dbReference type="PANTHER" id="PTHR11214:SF314">
    <property type="entry name" value="HEXOSYLTRANSFERASE"/>
    <property type="match status" value="1"/>
</dbReference>